<evidence type="ECO:0000256" key="2">
    <source>
        <dbReference type="ARBA" id="ARBA00005442"/>
    </source>
</evidence>
<proteinExistence type="inferred from homology"/>
<dbReference type="Gene3D" id="6.10.10.80">
    <property type="entry name" value="Small, acid-soluble spore protein, alpha/beta type-like"/>
    <property type="match status" value="1"/>
</dbReference>
<dbReference type="PANTHER" id="PTHR36107:SF1">
    <property type="entry name" value="SMALL, ACID-SOLUBLE SPORE PROTEIN A"/>
    <property type="match status" value="1"/>
</dbReference>
<reference evidence="5" key="1">
    <citation type="submission" date="2018-12" db="EMBL/GenBank/DDBJ databases">
        <title>Genome sequence of Peanibacillus sp.</title>
        <authorList>
            <person name="Subramani G."/>
            <person name="Srinivasan S."/>
            <person name="Kim M.K."/>
        </authorList>
    </citation>
    <scope>NUCLEOTIDE SEQUENCE [LARGE SCALE GENOMIC DNA]</scope>
    <source>
        <strain evidence="5">18JY67-1</strain>
    </source>
</reference>
<dbReference type="OrthoDB" id="2939151at2"/>
<dbReference type="InterPro" id="IPR038300">
    <property type="entry name" value="SASP_sf_alpha/beta"/>
</dbReference>
<dbReference type="InterPro" id="IPR050847">
    <property type="entry name" value="SASP_DNA-binding"/>
</dbReference>
<protein>
    <submittedName>
        <fullName evidence="4">Alpha/beta-type small acid-soluble spore protein</fullName>
    </submittedName>
</protein>
<dbReference type="InterPro" id="IPR018126">
    <property type="entry name" value="SASP_alpha/beta-type_CS"/>
</dbReference>
<dbReference type="Pfam" id="PF00269">
    <property type="entry name" value="SASP"/>
    <property type="match status" value="1"/>
</dbReference>
<evidence type="ECO:0000313" key="5">
    <source>
        <dbReference type="Proteomes" id="UP000272528"/>
    </source>
</evidence>
<evidence type="ECO:0000256" key="1">
    <source>
        <dbReference type="ARBA" id="ARBA00003863"/>
    </source>
</evidence>
<dbReference type="GO" id="GO:0003690">
    <property type="term" value="F:double-stranded DNA binding"/>
    <property type="evidence" value="ECO:0007669"/>
    <property type="project" value="InterPro"/>
</dbReference>
<dbReference type="KEGG" id="palb:EJC50_01785"/>
<accession>A0A3Q8X1T2</accession>
<comment type="function">
    <text evidence="1">SASP are bound to spore DNA. They are double-stranded DNA-binding proteins that cause DNA to change to an a-like conformation. They protect the DNA backbone from chemical and enzymatic cleavage and are thus involved in dormant spore's high resistance to UV light.</text>
</comment>
<dbReference type="Proteomes" id="UP000272528">
    <property type="component" value="Chromosome"/>
</dbReference>
<dbReference type="InterPro" id="IPR001448">
    <property type="entry name" value="SASP_alpha/beta-type"/>
</dbReference>
<dbReference type="GO" id="GO:0006265">
    <property type="term" value="P:DNA topological change"/>
    <property type="evidence" value="ECO:0007669"/>
    <property type="project" value="InterPro"/>
</dbReference>
<gene>
    <name evidence="4" type="ORF">EJC50_01785</name>
</gene>
<comment type="similarity">
    <text evidence="2">Belongs to the alpha/beta-type SASP family.</text>
</comment>
<evidence type="ECO:0000256" key="3">
    <source>
        <dbReference type="ARBA" id="ARBA00023125"/>
    </source>
</evidence>
<dbReference type="RefSeq" id="WP_126011751.1">
    <property type="nucleotide sequence ID" value="NZ_CP034437.1"/>
</dbReference>
<name>A0A3Q8X1T2_9BACL</name>
<dbReference type="PANTHER" id="PTHR36107">
    <property type="entry name" value="SMALL, ACID-SOLUBLE SPORE PROTEIN A"/>
    <property type="match status" value="1"/>
</dbReference>
<keyword evidence="3" id="KW-0238">DNA-binding</keyword>
<evidence type="ECO:0000313" key="4">
    <source>
        <dbReference type="EMBL" id="AZN38541.1"/>
    </source>
</evidence>
<organism evidence="4 5">
    <name type="scientific">Paenibacillus albus</name>
    <dbReference type="NCBI Taxonomy" id="2495582"/>
    <lineage>
        <taxon>Bacteria</taxon>
        <taxon>Bacillati</taxon>
        <taxon>Bacillota</taxon>
        <taxon>Bacilli</taxon>
        <taxon>Bacillales</taxon>
        <taxon>Paenibacillaceae</taxon>
        <taxon>Paenibacillus</taxon>
    </lineage>
</organism>
<dbReference type="AlphaFoldDB" id="A0A3Q8X1T2"/>
<keyword evidence="5" id="KW-1185">Reference proteome</keyword>
<dbReference type="EMBL" id="CP034437">
    <property type="protein sequence ID" value="AZN38541.1"/>
    <property type="molecule type" value="Genomic_DNA"/>
</dbReference>
<sequence length="91" mass="9362">MSRSNRKVVPECAGALNQMKYEIAAELGLISGGYAAGSGDTEFASELGGTSGSGASGHVNWEQMATRDVGSIGGSMTRRLVAEAERVLKGL</sequence>
<dbReference type="PROSITE" id="PS00304">
    <property type="entry name" value="SASP_1"/>
    <property type="match status" value="1"/>
</dbReference>